<keyword evidence="1" id="KW-0472">Membrane</keyword>
<keyword evidence="1" id="KW-0812">Transmembrane</keyword>
<comment type="caution">
    <text evidence="2">The sequence shown here is derived from an EMBL/GenBank/DDBJ whole genome shotgun (WGS) entry which is preliminary data.</text>
</comment>
<proteinExistence type="predicted"/>
<sequence length="118" mass="13029">MVHIEIAYDVPPLTSQVVTMAIMYRAFHGIKRYNAPSCTFIHCIWAGLAVIIISMVVVVLSATAVYPSCTHPWPSLHGKLNYGLRSAKHVRPNLGSADERSAYVARLDIISHSRASHC</sequence>
<feature type="non-terminal residue" evidence="2">
    <location>
        <position position="118"/>
    </location>
</feature>
<dbReference type="GeneID" id="70230801"/>
<name>A0A9P9G3C6_FUSRE</name>
<dbReference type="AlphaFoldDB" id="A0A9P9G3C6"/>
<gene>
    <name evidence="2" type="ORF">BKA55DRAFT_713438</name>
</gene>
<evidence type="ECO:0000313" key="2">
    <source>
        <dbReference type="EMBL" id="KAH7231738.1"/>
    </source>
</evidence>
<reference evidence="2" key="1">
    <citation type="journal article" date="2021" name="Nat. Commun.">
        <title>Genetic determinants of endophytism in the Arabidopsis root mycobiome.</title>
        <authorList>
            <person name="Mesny F."/>
            <person name="Miyauchi S."/>
            <person name="Thiergart T."/>
            <person name="Pickel B."/>
            <person name="Atanasova L."/>
            <person name="Karlsson M."/>
            <person name="Huettel B."/>
            <person name="Barry K.W."/>
            <person name="Haridas S."/>
            <person name="Chen C."/>
            <person name="Bauer D."/>
            <person name="Andreopoulos W."/>
            <person name="Pangilinan J."/>
            <person name="LaButti K."/>
            <person name="Riley R."/>
            <person name="Lipzen A."/>
            <person name="Clum A."/>
            <person name="Drula E."/>
            <person name="Henrissat B."/>
            <person name="Kohler A."/>
            <person name="Grigoriev I.V."/>
            <person name="Martin F.M."/>
            <person name="Hacquard S."/>
        </authorList>
    </citation>
    <scope>NUCLEOTIDE SEQUENCE</scope>
    <source>
        <strain evidence="2">MPI-CAGE-AT-0023</strain>
    </source>
</reference>
<feature type="transmembrane region" description="Helical" evidence="1">
    <location>
        <begin position="39"/>
        <end position="66"/>
    </location>
</feature>
<keyword evidence="3" id="KW-1185">Reference proteome</keyword>
<evidence type="ECO:0000313" key="3">
    <source>
        <dbReference type="Proteomes" id="UP000720189"/>
    </source>
</evidence>
<accession>A0A9P9G3C6</accession>
<keyword evidence="1" id="KW-1133">Transmembrane helix</keyword>
<dbReference type="RefSeq" id="XP_046043675.1">
    <property type="nucleotide sequence ID" value="XM_046200847.1"/>
</dbReference>
<protein>
    <submittedName>
        <fullName evidence="2">Uncharacterized protein</fullName>
    </submittedName>
</protein>
<evidence type="ECO:0000256" key="1">
    <source>
        <dbReference type="SAM" id="Phobius"/>
    </source>
</evidence>
<dbReference type="EMBL" id="JAGMUX010000020">
    <property type="protein sequence ID" value="KAH7231738.1"/>
    <property type="molecule type" value="Genomic_DNA"/>
</dbReference>
<organism evidence="2 3">
    <name type="scientific">Fusarium redolens</name>
    <dbReference type="NCBI Taxonomy" id="48865"/>
    <lineage>
        <taxon>Eukaryota</taxon>
        <taxon>Fungi</taxon>
        <taxon>Dikarya</taxon>
        <taxon>Ascomycota</taxon>
        <taxon>Pezizomycotina</taxon>
        <taxon>Sordariomycetes</taxon>
        <taxon>Hypocreomycetidae</taxon>
        <taxon>Hypocreales</taxon>
        <taxon>Nectriaceae</taxon>
        <taxon>Fusarium</taxon>
        <taxon>Fusarium redolens species complex</taxon>
    </lineage>
</organism>
<dbReference type="Proteomes" id="UP000720189">
    <property type="component" value="Unassembled WGS sequence"/>
</dbReference>